<sequence>MLDQQHMTDEIQKTFLTCRLGEECVALPVSRVVEILDPKPATRLPQAPDFLLGYIDLRGESILVVDLRLLLARPYKEDTPETRIVVLSVRNGGSEMPVGLRADQVFEVTRLDDDKLQTFAQDGLLNWDTRMVEGVGRRNGDFVTVLDLDRMLSSKVIAEFHQTPEEAEAQL</sequence>
<keyword evidence="3" id="KW-1185">Reference proteome</keyword>
<dbReference type="Pfam" id="PF01584">
    <property type="entry name" value="CheW"/>
    <property type="match status" value="1"/>
</dbReference>
<evidence type="ECO:0000313" key="2">
    <source>
        <dbReference type="EMBL" id="CUH65212.1"/>
    </source>
</evidence>
<evidence type="ECO:0000259" key="1">
    <source>
        <dbReference type="PROSITE" id="PS50851"/>
    </source>
</evidence>
<dbReference type="PROSITE" id="PS50851">
    <property type="entry name" value="CHEW"/>
    <property type="match status" value="1"/>
</dbReference>
<gene>
    <name evidence="2" type="primary">cheW_1</name>
    <name evidence="2" type="ORF">TG4357_01726</name>
</gene>
<accession>A0A0P1FAL2</accession>
<dbReference type="GO" id="GO:0006935">
    <property type="term" value="P:chemotaxis"/>
    <property type="evidence" value="ECO:0007669"/>
    <property type="project" value="InterPro"/>
</dbReference>
<feature type="domain" description="CheW-like" evidence="1">
    <location>
        <begin position="12"/>
        <end position="157"/>
    </location>
</feature>
<dbReference type="SMART" id="SM00260">
    <property type="entry name" value="CheW"/>
    <property type="match status" value="1"/>
</dbReference>
<dbReference type="GO" id="GO:0007165">
    <property type="term" value="P:signal transduction"/>
    <property type="evidence" value="ECO:0007669"/>
    <property type="project" value="InterPro"/>
</dbReference>
<dbReference type="Proteomes" id="UP000051587">
    <property type="component" value="Unassembled WGS sequence"/>
</dbReference>
<dbReference type="InterPro" id="IPR002545">
    <property type="entry name" value="CheW-lke_dom"/>
</dbReference>
<dbReference type="InterPro" id="IPR039315">
    <property type="entry name" value="CheW"/>
</dbReference>
<dbReference type="RefSeq" id="WP_158509059.1">
    <property type="nucleotide sequence ID" value="NZ_CP051181.1"/>
</dbReference>
<dbReference type="PANTHER" id="PTHR22617:SF23">
    <property type="entry name" value="CHEMOTAXIS PROTEIN CHEW"/>
    <property type="match status" value="1"/>
</dbReference>
<dbReference type="Gene3D" id="2.40.50.180">
    <property type="entry name" value="CheA-289, Domain 4"/>
    <property type="match status" value="1"/>
</dbReference>
<dbReference type="STRING" id="53501.SAMN04488043_11014"/>
<dbReference type="SUPFAM" id="SSF50341">
    <property type="entry name" value="CheW-like"/>
    <property type="match status" value="1"/>
</dbReference>
<name>A0A0P1FAL2_THAGE</name>
<evidence type="ECO:0000313" key="3">
    <source>
        <dbReference type="Proteomes" id="UP000051587"/>
    </source>
</evidence>
<reference evidence="2 3" key="1">
    <citation type="submission" date="2015-09" db="EMBL/GenBank/DDBJ databases">
        <authorList>
            <consortium name="Swine Surveillance"/>
        </authorList>
    </citation>
    <scope>NUCLEOTIDE SEQUENCE [LARGE SCALE GENOMIC DNA]</scope>
    <source>
        <strain evidence="2 3">CECT 4357</strain>
    </source>
</reference>
<protein>
    <submittedName>
        <fullName evidence="2">Coupling protein CheW</fullName>
    </submittedName>
</protein>
<dbReference type="AlphaFoldDB" id="A0A0P1FAL2"/>
<dbReference type="GO" id="GO:0005829">
    <property type="term" value="C:cytosol"/>
    <property type="evidence" value="ECO:0007669"/>
    <property type="project" value="TreeGrafter"/>
</dbReference>
<dbReference type="Gene3D" id="2.30.30.40">
    <property type="entry name" value="SH3 Domains"/>
    <property type="match status" value="1"/>
</dbReference>
<dbReference type="InterPro" id="IPR036061">
    <property type="entry name" value="CheW-like_dom_sf"/>
</dbReference>
<dbReference type="PANTHER" id="PTHR22617">
    <property type="entry name" value="CHEMOTAXIS SENSOR HISTIDINE KINASE-RELATED"/>
    <property type="match status" value="1"/>
</dbReference>
<proteinExistence type="predicted"/>
<organism evidence="2 3">
    <name type="scientific">Thalassovita gelatinovora</name>
    <name type="common">Thalassobius gelatinovorus</name>
    <dbReference type="NCBI Taxonomy" id="53501"/>
    <lineage>
        <taxon>Bacteria</taxon>
        <taxon>Pseudomonadati</taxon>
        <taxon>Pseudomonadota</taxon>
        <taxon>Alphaproteobacteria</taxon>
        <taxon>Rhodobacterales</taxon>
        <taxon>Roseobacteraceae</taxon>
        <taxon>Thalassovita</taxon>
    </lineage>
</organism>
<dbReference type="EMBL" id="CYSA01000016">
    <property type="protein sequence ID" value="CUH65212.1"/>
    <property type="molecule type" value="Genomic_DNA"/>
</dbReference>
<dbReference type="OrthoDB" id="3291462at2"/>